<dbReference type="OrthoDB" id="1263265at2"/>
<protein>
    <recommendedName>
        <fullName evidence="4">DUF465 domain-containing protein</fullName>
    </recommendedName>
</protein>
<evidence type="ECO:0000313" key="3">
    <source>
        <dbReference type="Proteomes" id="UP000186002"/>
    </source>
</evidence>
<dbReference type="AlphaFoldDB" id="A0A1M7CC99"/>
<dbReference type="Pfam" id="PF04325">
    <property type="entry name" value="DUF465"/>
    <property type="match status" value="1"/>
</dbReference>
<reference evidence="2 3" key="1">
    <citation type="submission" date="2016-11" db="EMBL/GenBank/DDBJ databases">
        <authorList>
            <person name="Jaros S."/>
            <person name="Januszkiewicz K."/>
            <person name="Wedrychowicz H."/>
        </authorList>
    </citation>
    <scope>NUCLEOTIDE SEQUENCE [LARGE SCALE GENOMIC DNA]</scope>
    <source>
        <strain evidence="2 3">DSM 22153</strain>
    </source>
</reference>
<dbReference type="InterPro" id="IPR007420">
    <property type="entry name" value="DUF465"/>
</dbReference>
<name>A0A1M7CC99_9HYPH</name>
<keyword evidence="3" id="KW-1185">Reference proteome</keyword>
<dbReference type="STRING" id="735517.SAMN05444272_1124"/>
<dbReference type="Gene3D" id="6.10.280.50">
    <property type="match status" value="1"/>
</dbReference>
<evidence type="ECO:0000313" key="2">
    <source>
        <dbReference type="EMBL" id="SHL64810.1"/>
    </source>
</evidence>
<organism evidence="2 3">
    <name type="scientific">Roseibium suaedae</name>
    <dbReference type="NCBI Taxonomy" id="735517"/>
    <lineage>
        <taxon>Bacteria</taxon>
        <taxon>Pseudomonadati</taxon>
        <taxon>Pseudomonadota</taxon>
        <taxon>Alphaproteobacteria</taxon>
        <taxon>Hyphomicrobiales</taxon>
        <taxon>Stappiaceae</taxon>
        <taxon>Roseibium</taxon>
    </lineage>
</organism>
<evidence type="ECO:0008006" key="4">
    <source>
        <dbReference type="Google" id="ProtNLM"/>
    </source>
</evidence>
<proteinExistence type="predicted"/>
<keyword evidence="1" id="KW-0175">Coiled coil</keyword>
<accession>A0A1M7CC99</accession>
<evidence type="ECO:0000256" key="1">
    <source>
        <dbReference type="SAM" id="Coils"/>
    </source>
</evidence>
<gene>
    <name evidence="2" type="ORF">SAMN05444272_1124</name>
</gene>
<sequence length="84" mass="9540">MSHVPHELHEEFPQAVEALRTLKTSNAHFARLADEYHEVNREIHRIESEVAPASDQALEELKKQRLNLKDQIAVLVTATENTGS</sequence>
<dbReference type="EMBL" id="FRBW01000001">
    <property type="protein sequence ID" value="SHL64810.1"/>
    <property type="molecule type" value="Genomic_DNA"/>
</dbReference>
<dbReference type="Proteomes" id="UP000186002">
    <property type="component" value="Unassembled WGS sequence"/>
</dbReference>
<feature type="coiled-coil region" evidence="1">
    <location>
        <begin position="29"/>
        <end position="78"/>
    </location>
</feature>
<dbReference type="InterPro" id="IPR038444">
    <property type="entry name" value="DUF465_sf"/>
</dbReference>
<dbReference type="RefSeq" id="WP_073009851.1">
    <property type="nucleotide sequence ID" value="NZ_FRBW01000001.1"/>
</dbReference>